<dbReference type="SUPFAM" id="SSF51735">
    <property type="entry name" value="NAD(P)-binding Rossmann-fold domains"/>
    <property type="match status" value="1"/>
</dbReference>
<organism evidence="2 3">
    <name type="scientific">Parascaris equorum</name>
    <name type="common">Equine roundworm</name>
    <dbReference type="NCBI Taxonomy" id="6256"/>
    <lineage>
        <taxon>Eukaryota</taxon>
        <taxon>Metazoa</taxon>
        <taxon>Ecdysozoa</taxon>
        <taxon>Nematoda</taxon>
        <taxon>Chromadorea</taxon>
        <taxon>Rhabditida</taxon>
        <taxon>Spirurina</taxon>
        <taxon>Ascaridomorpha</taxon>
        <taxon>Ascaridoidea</taxon>
        <taxon>Ascarididae</taxon>
        <taxon>Parascaris</taxon>
    </lineage>
</organism>
<proteinExistence type="predicted"/>
<dbReference type="Proteomes" id="UP000887564">
    <property type="component" value="Unplaced"/>
</dbReference>
<name>A0A914R6Y5_PAREQ</name>
<keyword evidence="2" id="KW-1185">Reference proteome</keyword>
<dbReference type="Pfam" id="PF00106">
    <property type="entry name" value="adh_short"/>
    <property type="match status" value="1"/>
</dbReference>
<dbReference type="Gene3D" id="3.40.50.720">
    <property type="entry name" value="NAD(P)-binding Rossmann-like Domain"/>
    <property type="match status" value="1"/>
</dbReference>
<dbReference type="InterPro" id="IPR036291">
    <property type="entry name" value="NAD(P)-bd_dom_sf"/>
</dbReference>
<evidence type="ECO:0000313" key="2">
    <source>
        <dbReference type="Proteomes" id="UP000887564"/>
    </source>
</evidence>
<feature type="chain" id="PRO_5037503071" evidence="1">
    <location>
        <begin position="19"/>
        <end position="40"/>
    </location>
</feature>
<evidence type="ECO:0000313" key="3">
    <source>
        <dbReference type="WBParaSite" id="PEQ_0000240401-mRNA-1"/>
    </source>
</evidence>
<accession>A0A914R6Y5</accession>
<evidence type="ECO:0000256" key="1">
    <source>
        <dbReference type="SAM" id="SignalP"/>
    </source>
</evidence>
<dbReference type="AlphaFoldDB" id="A0A914R6Y5"/>
<keyword evidence="1" id="KW-0732">Signal</keyword>
<protein>
    <submittedName>
        <fullName evidence="3">Uncharacterized protein</fullName>
    </submittedName>
</protein>
<reference evidence="3" key="1">
    <citation type="submission" date="2022-11" db="UniProtKB">
        <authorList>
            <consortium name="WormBaseParasite"/>
        </authorList>
    </citation>
    <scope>IDENTIFICATION</scope>
</reference>
<feature type="signal peptide" evidence="1">
    <location>
        <begin position="1"/>
        <end position="18"/>
    </location>
</feature>
<dbReference type="InterPro" id="IPR002347">
    <property type="entry name" value="SDR_fam"/>
</dbReference>
<dbReference type="WBParaSite" id="PEQ_0000240401-mRNA-1">
    <property type="protein sequence ID" value="PEQ_0000240401-mRNA-1"/>
    <property type="gene ID" value="PEQ_0000240401"/>
</dbReference>
<sequence length="40" mass="3953">MLFHLQGLVALVTGGASGLGRGAAEGLLKHGAKVAILDLP</sequence>